<sequence>MYEGRIGPRVRSADITYRILTDHEPTDVHTVTHHIDCFKVRPREDLKTLKKVLRIILGIADDIKEEFTREGDRKASLILRT</sequence>
<proteinExistence type="predicted"/>
<evidence type="ECO:0000313" key="2">
    <source>
        <dbReference type="Proteomes" id="UP001295444"/>
    </source>
</evidence>
<evidence type="ECO:0000313" key="1">
    <source>
        <dbReference type="EMBL" id="CAH2314297.1"/>
    </source>
</evidence>
<accession>A0AAD1T1Q2</accession>
<organism evidence="1 2">
    <name type="scientific">Pelobates cultripes</name>
    <name type="common">Western spadefoot toad</name>
    <dbReference type="NCBI Taxonomy" id="61616"/>
    <lineage>
        <taxon>Eukaryota</taxon>
        <taxon>Metazoa</taxon>
        <taxon>Chordata</taxon>
        <taxon>Craniata</taxon>
        <taxon>Vertebrata</taxon>
        <taxon>Euteleostomi</taxon>
        <taxon>Amphibia</taxon>
        <taxon>Batrachia</taxon>
        <taxon>Anura</taxon>
        <taxon>Pelobatoidea</taxon>
        <taxon>Pelobatidae</taxon>
        <taxon>Pelobates</taxon>
    </lineage>
</organism>
<reference evidence="1" key="1">
    <citation type="submission" date="2022-03" db="EMBL/GenBank/DDBJ databases">
        <authorList>
            <person name="Alioto T."/>
            <person name="Alioto T."/>
            <person name="Gomez Garrido J."/>
        </authorList>
    </citation>
    <scope>NUCLEOTIDE SEQUENCE</scope>
</reference>
<dbReference type="EMBL" id="OW240920">
    <property type="protein sequence ID" value="CAH2314297.1"/>
    <property type="molecule type" value="Genomic_DNA"/>
</dbReference>
<name>A0AAD1T1Q2_PELCU</name>
<protein>
    <submittedName>
        <fullName evidence="1">Uncharacterized protein</fullName>
    </submittedName>
</protein>
<dbReference type="Proteomes" id="UP001295444">
    <property type="component" value="Chromosome 09"/>
</dbReference>
<gene>
    <name evidence="1" type="ORF">PECUL_23A014743</name>
</gene>
<keyword evidence="2" id="KW-1185">Reference proteome</keyword>
<dbReference type="AlphaFoldDB" id="A0AAD1T1Q2"/>